<keyword evidence="3" id="KW-1185">Reference proteome</keyword>
<evidence type="ECO:0000259" key="1">
    <source>
        <dbReference type="Pfam" id="PF17919"/>
    </source>
</evidence>
<dbReference type="CDD" id="cd09274">
    <property type="entry name" value="RNase_HI_RT_Ty3"/>
    <property type="match status" value="1"/>
</dbReference>
<dbReference type="InterPro" id="IPR043128">
    <property type="entry name" value="Rev_trsase/Diguanyl_cyclase"/>
</dbReference>
<feature type="domain" description="Reverse transcriptase/retrotransposon-derived protein RNase H-like" evidence="1">
    <location>
        <begin position="129"/>
        <end position="205"/>
    </location>
</feature>
<organism evidence="2 3">
    <name type="scientific">Mucuna pruriens</name>
    <name type="common">Velvet bean</name>
    <name type="synonym">Dolichos pruriens</name>
    <dbReference type="NCBI Taxonomy" id="157652"/>
    <lineage>
        <taxon>Eukaryota</taxon>
        <taxon>Viridiplantae</taxon>
        <taxon>Streptophyta</taxon>
        <taxon>Embryophyta</taxon>
        <taxon>Tracheophyta</taxon>
        <taxon>Spermatophyta</taxon>
        <taxon>Magnoliopsida</taxon>
        <taxon>eudicotyledons</taxon>
        <taxon>Gunneridae</taxon>
        <taxon>Pentapetalae</taxon>
        <taxon>rosids</taxon>
        <taxon>fabids</taxon>
        <taxon>Fabales</taxon>
        <taxon>Fabaceae</taxon>
        <taxon>Papilionoideae</taxon>
        <taxon>50 kb inversion clade</taxon>
        <taxon>NPAAA clade</taxon>
        <taxon>indigoferoid/millettioid clade</taxon>
        <taxon>Phaseoleae</taxon>
        <taxon>Mucuna</taxon>
    </lineage>
</organism>
<dbReference type="Proteomes" id="UP000257109">
    <property type="component" value="Unassembled WGS sequence"/>
</dbReference>
<dbReference type="PANTHER" id="PTHR34072:SF57">
    <property type="entry name" value="RNA-DIRECTED DNA POLYMERASE"/>
    <property type="match status" value="1"/>
</dbReference>
<gene>
    <name evidence="2" type="primary">pol</name>
    <name evidence="2" type="ORF">CR513_29222</name>
</gene>
<sequence length="250" mass="28562">MISIFLDLLEDCMEVFMDFTVYAESFEACLDNLSKVLHRCVDSNLVLNFEKCHFMVTKGIVLGHLVSARGIKVDKSKIDVISSLPNPASMREVRSFLGHGGFYRRFIKDFSKVTLPLSKLLQKDANFIKLTSTPILQAPNWELPFELMCDASNFALGVVLGQRVDKQQHIIAYISWTMDAAQVNYTTIKKELLAIVFALDKFSFFYHAALIRWMLLLQEFEVEIKDKKGAENDVADHLSRLERESEPITT</sequence>
<dbReference type="SUPFAM" id="SSF56672">
    <property type="entry name" value="DNA/RNA polymerases"/>
    <property type="match status" value="1"/>
</dbReference>
<proteinExistence type="predicted"/>
<dbReference type="OrthoDB" id="532959at2759"/>
<dbReference type="Pfam" id="PF17919">
    <property type="entry name" value="RT_RNaseH_2"/>
    <property type="match status" value="1"/>
</dbReference>
<feature type="non-terminal residue" evidence="2">
    <location>
        <position position="1"/>
    </location>
</feature>
<dbReference type="InterPro" id="IPR041577">
    <property type="entry name" value="RT_RNaseH_2"/>
</dbReference>
<reference evidence="2" key="1">
    <citation type="submission" date="2018-05" db="EMBL/GenBank/DDBJ databases">
        <title>Draft genome of Mucuna pruriens seed.</title>
        <authorList>
            <person name="Nnadi N.E."/>
            <person name="Vos R."/>
            <person name="Hasami M.H."/>
            <person name="Devisetty U.K."/>
            <person name="Aguiy J.C."/>
        </authorList>
    </citation>
    <scope>NUCLEOTIDE SEQUENCE [LARGE SCALE GENOMIC DNA]</scope>
    <source>
        <strain evidence="2">JCA_2017</strain>
    </source>
</reference>
<name>A0A371GEW2_MUCPR</name>
<evidence type="ECO:0000313" key="3">
    <source>
        <dbReference type="Proteomes" id="UP000257109"/>
    </source>
</evidence>
<protein>
    <submittedName>
        <fullName evidence="2">Retrovirus-related Pol polyprotein from transposon 17.6</fullName>
    </submittedName>
</protein>
<dbReference type="PANTHER" id="PTHR34072">
    <property type="entry name" value="ENZYMATIC POLYPROTEIN-RELATED"/>
    <property type="match status" value="1"/>
</dbReference>
<evidence type="ECO:0000313" key="2">
    <source>
        <dbReference type="EMBL" id="RDX89097.1"/>
    </source>
</evidence>
<dbReference type="InterPro" id="IPR043502">
    <property type="entry name" value="DNA/RNA_pol_sf"/>
</dbReference>
<dbReference type="EMBL" id="QJKJ01005767">
    <property type="protein sequence ID" value="RDX89097.1"/>
    <property type="molecule type" value="Genomic_DNA"/>
</dbReference>
<comment type="caution">
    <text evidence="2">The sequence shown here is derived from an EMBL/GenBank/DDBJ whole genome shotgun (WGS) entry which is preliminary data.</text>
</comment>
<dbReference type="AlphaFoldDB" id="A0A371GEW2"/>
<accession>A0A371GEW2</accession>
<dbReference type="Gene3D" id="3.30.70.270">
    <property type="match status" value="2"/>
</dbReference>